<dbReference type="GO" id="GO:0004372">
    <property type="term" value="F:glycine hydroxymethyltransferase activity"/>
    <property type="evidence" value="ECO:0007669"/>
    <property type="project" value="UniProtKB-UniRule"/>
</dbReference>
<comment type="pathway">
    <text evidence="5">One-carbon metabolism; tetrahydrofolate interconversion.</text>
</comment>
<dbReference type="PIRSF" id="PIRSF000412">
    <property type="entry name" value="SHMT"/>
    <property type="match status" value="1"/>
</dbReference>
<evidence type="ECO:0000313" key="8">
    <source>
        <dbReference type="EMBL" id="KKS84851.1"/>
    </source>
</evidence>
<evidence type="ECO:0000256" key="4">
    <source>
        <dbReference type="ARBA" id="ARBA00022898"/>
    </source>
</evidence>
<dbReference type="GO" id="GO:0008168">
    <property type="term" value="F:methyltransferase activity"/>
    <property type="evidence" value="ECO:0007669"/>
    <property type="project" value="UniProtKB-KW"/>
</dbReference>
<keyword evidence="5 8" id="KW-0808">Transferase</keyword>
<dbReference type="AlphaFoldDB" id="A0A0G1EP98"/>
<keyword evidence="5" id="KW-0554">One-carbon metabolism</keyword>
<proteinExistence type="inferred from homology"/>
<dbReference type="Gene3D" id="3.40.640.10">
    <property type="entry name" value="Type I PLP-dependent aspartate aminotransferase-like (Major domain)"/>
    <property type="match status" value="1"/>
</dbReference>
<evidence type="ECO:0000313" key="9">
    <source>
        <dbReference type="Proteomes" id="UP000034543"/>
    </source>
</evidence>
<evidence type="ECO:0000256" key="6">
    <source>
        <dbReference type="PIRSR" id="PIRSR000412-50"/>
    </source>
</evidence>
<dbReference type="NCBIfam" id="NF000586">
    <property type="entry name" value="PRK00011.1"/>
    <property type="match status" value="1"/>
</dbReference>
<evidence type="ECO:0000256" key="5">
    <source>
        <dbReference type="HAMAP-Rule" id="MF_00051"/>
    </source>
</evidence>
<comment type="caution">
    <text evidence="8">The sequence shown here is derived from an EMBL/GenBank/DDBJ whole genome shotgun (WGS) entry which is preliminary data.</text>
</comment>
<feature type="binding site" evidence="5">
    <location>
        <position position="117"/>
    </location>
    <ligand>
        <name>(6S)-5,6,7,8-tetrahydrofolate</name>
        <dbReference type="ChEBI" id="CHEBI:57453"/>
    </ligand>
</feature>
<keyword evidence="8" id="KW-0489">Methyltransferase</keyword>
<dbReference type="UniPathway" id="UPA00288">
    <property type="reaction ID" value="UER01023"/>
</dbReference>
<dbReference type="EMBL" id="LCFB01000013">
    <property type="protein sequence ID" value="KKS84851.1"/>
    <property type="molecule type" value="Genomic_DNA"/>
</dbReference>
<dbReference type="InterPro" id="IPR001085">
    <property type="entry name" value="Ser_HO-MeTrfase"/>
</dbReference>
<dbReference type="UniPathway" id="UPA00193"/>
<gene>
    <name evidence="5" type="primary">glyA</name>
    <name evidence="8" type="ORF">UV59_C0013G0029</name>
</gene>
<dbReference type="Gene3D" id="3.90.1150.10">
    <property type="entry name" value="Aspartate Aminotransferase, domain 1"/>
    <property type="match status" value="1"/>
</dbReference>
<dbReference type="PATRIC" id="fig|1618436.3.peg.756"/>
<dbReference type="InterPro" id="IPR015422">
    <property type="entry name" value="PyrdxlP-dep_Trfase_small"/>
</dbReference>
<dbReference type="GO" id="GO:0035999">
    <property type="term" value="P:tetrahydrofolate interconversion"/>
    <property type="evidence" value="ECO:0007669"/>
    <property type="project" value="UniProtKB-UniRule"/>
</dbReference>
<evidence type="ECO:0000256" key="1">
    <source>
        <dbReference type="ARBA" id="ARBA00001933"/>
    </source>
</evidence>
<comment type="similarity">
    <text evidence="5">Belongs to the SHMT family.</text>
</comment>
<comment type="pathway">
    <text evidence="5">Amino-acid biosynthesis; glycine biosynthesis; glycine from L-serine: step 1/1.</text>
</comment>
<evidence type="ECO:0000256" key="3">
    <source>
        <dbReference type="ARBA" id="ARBA00022605"/>
    </source>
</evidence>
<dbReference type="Pfam" id="PF00464">
    <property type="entry name" value="SHMT"/>
    <property type="match status" value="1"/>
</dbReference>
<name>A0A0G1EP98_9BACT</name>
<dbReference type="EC" id="2.1.2.1" evidence="5"/>
<dbReference type="STRING" id="1618436.UV59_C0013G0029"/>
<dbReference type="CDD" id="cd00378">
    <property type="entry name" value="SHMT"/>
    <property type="match status" value="1"/>
</dbReference>
<comment type="function">
    <text evidence="5">Catalyzes the reversible interconversion of serine and glycine with tetrahydrofolate (THF) serving as the one-carbon carrier. This reaction serves as the major source of one-carbon groups required for the biosynthesis of purines, thymidylate, methionine, and other important biomolecules. Also exhibits THF-independent aldolase activity toward beta-hydroxyamino acids, producing glycine and aldehydes, via a retro-aldol mechanism.</text>
</comment>
<feature type="site" description="Plays an important role in substrate specificity" evidence="5">
    <location>
        <position position="225"/>
    </location>
</feature>
<dbReference type="SUPFAM" id="SSF53383">
    <property type="entry name" value="PLP-dependent transferases"/>
    <property type="match status" value="1"/>
</dbReference>
<dbReference type="GO" id="GO:0032259">
    <property type="term" value="P:methylation"/>
    <property type="evidence" value="ECO:0007669"/>
    <property type="project" value="UniProtKB-KW"/>
</dbReference>
<accession>A0A0G1EP98</accession>
<dbReference type="InterPro" id="IPR015424">
    <property type="entry name" value="PyrdxlP-dep_Trfase"/>
</dbReference>
<comment type="catalytic activity">
    <reaction evidence="5">
        <text>(6R)-5,10-methylene-5,6,7,8-tetrahydrofolate + glycine + H2O = (6S)-5,6,7,8-tetrahydrofolate + L-serine</text>
        <dbReference type="Rhea" id="RHEA:15481"/>
        <dbReference type="ChEBI" id="CHEBI:15377"/>
        <dbReference type="ChEBI" id="CHEBI:15636"/>
        <dbReference type="ChEBI" id="CHEBI:33384"/>
        <dbReference type="ChEBI" id="CHEBI:57305"/>
        <dbReference type="ChEBI" id="CHEBI:57453"/>
        <dbReference type="EC" id="2.1.2.1"/>
    </reaction>
</comment>
<feature type="modified residue" description="N6-(pyridoxal phosphate)lysine" evidence="5 6">
    <location>
        <position position="226"/>
    </location>
</feature>
<keyword evidence="4 5" id="KW-0663">Pyridoxal phosphate</keyword>
<dbReference type="InterPro" id="IPR039429">
    <property type="entry name" value="SHMT-like_dom"/>
</dbReference>
<comment type="cofactor">
    <cofactor evidence="1 5 6">
        <name>pyridoxal 5'-phosphate</name>
        <dbReference type="ChEBI" id="CHEBI:597326"/>
    </cofactor>
</comment>
<feature type="domain" description="Serine hydroxymethyltransferase-like" evidence="7">
    <location>
        <begin position="4"/>
        <end position="387"/>
    </location>
</feature>
<dbReference type="InterPro" id="IPR049943">
    <property type="entry name" value="Ser_HO-MeTrfase-like"/>
</dbReference>
<dbReference type="InterPro" id="IPR015421">
    <property type="entry name" value="PyrdxlP-dep_Trfase_major"/>
</dbReference>
<evidence type="ECO:0000259" key="7">
    <source>
        <dbReference type="Pfam" id="PF00464"/>
    </source>
</evidence>
<sequence>MKNLQQTDPAILACIKNEARRQQEVLEMIPSENYASTAVREALGSALMNKYSEGYAGRRYYQGNKVADQVEEIAIARTKKLFGVPHVNVQPYSGSPANAAVYFALLNPGDKIMGLKLSAGGHLTHGHPKVTFSGRFYNSVQYDVGADGWINMEEVAKLVTREKPKLIVVGTTAYPRILDWKKWRTIADSVGALVLADVSHVAGLIAGGAYPTPVPYVDVVMLTTHKTLRGPRGAIILVTERGLKKDPDMGKKIDRAVFPGLQGGPHDNTTAAIAVCLKEADTAGFKKYARQIITNAQTLGETLQEAGLTLTTGGTDSHLLVVDLRPQEVIGNVVAEALEVAHIVTNYNTVPHDTNPPMFPSGVRLGTPILTTRGMKEKEMKQVGAWIAEVVKEVKHYLLPADKAERTRFMTKVKGELARNQKLIKIGKAVIVLCKKFPVLEIY</sequence>
<feature type="binding site" evidence="5">
    <location>
        <begin position="121"/>
        <end position="123"/>
    </location>
    <ligand>
        <name>(6S)-5,6,7,8-tetrahydrofolate</name>
        <dbReference type="ChEBI" id="CHEBI:57453"/>
    </ligand>
</feature>
<dbReference type="PANTHER" id="PTHR11680:SF50">
    <property type="entry name" value="SERINE HYDROXYMETHYLTRANSFERASE"/>
    <property type="match status" value="1"/>
</dbReference>
<dbReference type="GO" id="GO:0005829">
    <property type="term" value="C:cytosol"/>
    <property type="evidence" value="ECO:0007669"/>
    <property type="project" value="TreeGrafter"/>
</dbReference>
<reference evidence="8 9" key="1">
    <citation type="journal article" date="2015" name="Nature">
        <title>rRNA introns, odd ribosomes, and small enigmatic genomes across a large radiation of phyla.</title>
        <authorList>
            <person name="Brown C.T."/>
            <person name="Hug L.A."/>
            <person name="Thomas B.C."/>
            <person name="Sharon I."/>
            <person name="Castelle C.J."/>
            <person name="Singh A."/>
            <person name="Wilkins M.J."/>
            <person name="Williams K.H."/>
            <person name="Banfield J.F."/>
        </authorList>
    </citation>
    <scope>NUCLEOTIDE SEQUENCE [LARGE SCALE GENOMIC DNA]</scope>
</reference>
<keyword evidence="3 5" id="KW-0028">Amino-acid biosynthesis</keyword>
<dbReference type="GO" id="GO:0019264">
    <property type="term" value="P:glycine biosynthetic process from serine"/>
    <property type="evidence" value="ECO:0007669"/>
    <property type="project" value="UniProtKB-UniRule"/>
</dbReference>
<dbReference type="Proteomes" id="UP000034543">
    <property type="component" value="Unassembled WGS sequence"/>
</dbReference>
<protein>
    <recommendedName>
        <fullName evidence="5">Serine hydroxymethyltransferase</fullName>
        <shortName evidence="5">SHMT</shortName>
        <shortName evidence="5">Serine methylase</shortName>
        <ecNumber evidence="5">2.1.2.1</ecNumber>
    </recommendedName>
</protein>
<comment type="subcellular location">
    <subcellularLocation>
        <location evidence="5">Cytoplasm</location>
    </subcellularLocation>
</comment>
<dbReference type="GO" id="GO:0030170">
    <property type="term" value="F:pyridoxal phosphate binding"/>
    <property type="evidence" value="ECO:0007669"/>
    <property type="project" value="UniProtKB-UniRule"/>
</dbReference>
<dbReference type="PANTHER" id="PTHR11680">
    <property type="entry name" value="SERINE HYDROXYMETHYLTRANSFERASE"/>
    <property type="match status" value="1"/>
</dbReference>
<keyword evidence="2 5" id="KW-0963">Cytoplasm</keyword>
<comment type="subunit">
    <text evidence="5">Homodimer.</text>
</comment>
<dbReference type="HAMAP" id="MF_00051">
    <property type="entry name" value="SHMT"/>
    <property type="match status" value="1"/>
</dbReference>
<comment type="caution">
    <text evidence="5">Lacks conserved residue(s) required for the propagation of feature annotation.</text>
</comment>
<evidence type="ECO:0000256" key="2">
    <source>
        <dbReference type="ARBA" id="ARBA00022490"/>
    </source>
</evidence>
<organism evidence="8 9">
    <name type="scientific">Candidatus Gottesmanbacteria bacterium GW2011_GWA1_43_11</name>
    <dbReference type="NCBI Taxonomy" id="1618436"/>
    <lineage>
        <taxon>Bacteria</taxon>
        <taxon>Candidatus Gottesmaniibacteriota</taxon>
    </lineage>
</organism>